<proteinExistence type="predicted"/>
<dbReference type="EMBL" id="JANIEN010000012">
    <property type="protein sequence ID" value="MDT3453037.1"/>
    <property type="molecule type" value="Genomic_DNA"/>
</dbReference>
<protein>
    <submittedName>
        <fullName evidence="1">Uncharacterized protein</fullName>
    </submittedName>
</protein>
<evidence type="ECO:0000313" key="2">
    <source>
        <dbReference type="Proteomes" id="UP001182304"/>
    </source>
</evidence>
<sequence length="91" mass="10235">MDKHTRAALAFARNVKAERGEKTVEIGEFELTTLRHDKKRLDFIEKNAIDIVVNGYGLNECEMWTPKGLITFPAADTVREAIDNAMALADK</sequence>
<accession>A0AAW8V8D0</accession>
<organism evidence="1 2">
    <name type="scientific">Pasteurella multocida</name>
    <dbReference type="NCBI Taxonomy" id="747"/>
    <lineage>
        <taxon>Bacteria</taxon>
        <taxon>Pseudomonadati</taxon>
        <taxon>Pseudomonadota</taxon>
        <taxon>Gammaproteobacteria</taxon>
        <taxon>Pasteurellales</taxon>
        <taxon>Pasteurellaceae</taxon>
        <taxon>Pasteurella</taxon>
    </lineage>
</organism>
<name>A0AAW8V8D0_PASMD</name>
<reference evidence="1" key="1">
    <citation type="submission" date="2022-07" db="EMBL/GenBank/DDBJ databases">
        <title>Sequence of Pasteurella multocoda 17BRD-035.</title>
        <authorList>
            <person name="Roy Chowdhury P."/>
            <person name="Alhamami T."/>
            <person name="Trott D.J."/>
            <person name="Djordvevic S.P."/>
        </authorList>
    </citation>
    <scope>NUCLEOTIDE SEQUENCE</scope>
    <source>
        <strain evidence="1">17BRD-035</strain>
    </source>
</reference>
<gene>
    <name evidence="1" type="ORF">NQF69_09670</name>
</gene>
<comment type="caution">
    <text evidence="1">The sequence shown here is derived from an EMBL/GenBank/DDBJ whole genome shotgun (WGS) entry which is preliminary data.</text>
</comment>
<evidence type="ECO:0000313" key="1">
    <source>
        <dbReference type="EMBL" id="MDT3453037.1"/>
    </source>
</evidence>
<dbReference type="AlphaFoldDB" id="A0AAW8V8D0"/>
<dbReference type="Proteomes" id="UP001182304">
    <property type="component" value="Unassembled WGS sequence"/>
</dbReference>
<dbReference type="RefSeq" id="WP_016533354.1">
    <property type="nucleotide sequence ID" value="NZ_AP025519.1"/>
</dbReference>